<keyword evidence="3" id="KW-1185">Reference proteome</keyword>
<feature type="compositionally biased region" description="Polar residues" evidence="1">
    <location>
        <begin position="44"/>
        <end position="61"/>
    </location>
</feature>
<evidence type="ECO:0000256" key="1">
    <source>
        <dbReference type="SAM" id="MobiDB-lite"/>
    </source>
</evidence>
<accession>A0AAV1GPG9</accession>
<sequence>MENYQGSTISRVPLISRSPGTNYCGIIVSPQRPDELQAPWAQRVSDQQAKAWSTGSQSQKPTVPLVEMLHEGSQTDSSTVKRLFPACRLSTVALSPARHPSLRRPLQRWESV</sequence>
<gene>
    <name evidence="2" type="ORF">XNOV1_A002209</name>
</gene>
<protein>
    <submittedName>
        <fullName evidence="2">Unnamed protein product</fullName>
    </submittedName>
</protein>
<name>A0AAV1GPG9_XYRNO</name>
<evidence type="ECO:0000313" key="2">
    <source>
        <dbReference type="EMBL" id="CAJ1074701.1"/>
    </source>
</evidence>
<feature type="region of interest" description="Disordered" evidence="1">
    <location>
        <begin position="40"/>
        <end position="61"/>
    </location>
</feature>
<dbReference type="EMBL" id="OY660878">
    <property type="protein sequence ID" value="CAJ1074701.1"/>
    <property type="molecule type" value="Genomic_DNA"/>
</dbReference>
<proteinExistence type="predicted"/>
<reference evidence="2" key="1">
    <citation type="submission" date="2023-08" db="EMBL/GenBank/DDBJ databases">
        <authorList>
            <person name="Alioto T."/>
            <person name="Alioto T."/>
            <person name="Gomez Garrido J."/>
        </authorList>
    </citation>
    <scope>NUCLEOTIDE SEQUENCE</scope>
</reference>
<evidence type="ECO:0000313" key="3">
    <source>
        <dbReference type="Proteomes" id="UP001178508"/>
    </source>
</evidence>
<dbReference type="AlphaFoldDB" id="A0AAV1GPG9"/>
<dbReference type="Proteomes" id="UP001178508">
    <property type="component" value="Chromosome 15"/>
</dbReference>
<organism evidence="2 3">
    <name type="scientific">Xyrichtys novacula</name>
    <name type="common">Pearly razorfish</name>
    <name type="synonym">Hemipteronotus novacula</name>
    <dbReference type="NCBI Taxonomy" id="13765"/>
    <lineage>
        <taxon>Eukaryota</taxon>
        <taxon>Metazoa</taxon>
        <taxon>Chordata</taxon>
        <taxon>Craniata</taxon>
        <taxon>Vertebrata</taxon>
        <taxon>Euteleostomi</taxon>
        <taxon>Actinopterygii</taxon>
        <taxon>Neopterygii</taxon>
        <taxon>Teleostei</taxon>
        <taxon>Neoteleostei</taxon>
        <taxon>Acanthomorphata</taxon>
        <taxon>Eupercaria</taxon>
        <taxon>Labriformes</taxon>
        <taxon>Labridae</taxon>
        <taxon>Xyrichtys</taxon>
    </lineage>
</organism>